<dbReference type="Pfam" id="PF13565">
    <property type="entry name" value="HTH_32"/>
    <property type="match status" value="1"/>
</dbReference>
<dbReference type="RefSeq" id="WP_273703774.1">
    <property type="nucleotide sequence ID" value="NZ_JDSS02000032.1"/>
</dbReference>
<evidence type="ECO:0000313" key="1">
    <source>
        <dbReference type="EMBL" id="KFB67087.1"/>
    </source>
</evidence>
<organism evidence="1 2">
    <name type="scientific">Candidatus Accumulibacter vicinus</name>
    <dbReference type="NCBI Taxonomy" id="2954382"/>
    <lineage>
        <taxon>Bacteria</taxon>
        <taxon>Pseudomonadati</taxon>
        <taxon>Pseudomonadota</taxon>
        <taxon>Betaproteobacteria</taxon>
        <taxon>Candidatus Accumulibacter</taxon>
    </lineage>
</organism>
<evidence type="ECO:0000313" key="2">
    <source>
        <dbReference type="Proteomes" id="UP000019812"/>
    </source>
</evidence>
<proteinExistence type="predicted"/>
<dbReference type="SUPFAM" id="SSF46689">
    <property type="entry name" value="Homeodomain-like"/>
    <property type="match status" value="1"/>
</dbReference>
<sequence>MKLKPLEFLEEERLKLELIVKKGRDWRERERAQSILLLGSGFAVKEVAKQQSVRLYTIYERRQRWLGAGFASLPDQARCGAPQKLTDEHLALVKGWASEEALTTPELLVKLKETCGVAVHRNTLSLALKQMKFVWKRTRHSLKKNETSRDSGNPR</sequence>
<dbReference type="InterPro" id="IPR009057">
    <property type="entry name" value="Homeodomain-like_sf"/>
</dbReference>
<dbReference type="AlphaFoldDB" id="A0A084XX93"/>
<name>A0A084XX93_9PROT</name>
<protein>
    <submittedName>
        <fullName evidence="1">Transposase</fullName>
    </submittedName>
</protein>
<dbReference type="STRING" id="1457154.CAPSK01_003450"/>
<reference evidence="1 2" key="1">
    <citation type="submission" date="2014-07" db="EMBL/GenBank/DDBJ databases">
        <title>Expanding our view of genomic diversity in Candidatus Accumulibacter clades.</title>
        <authorList>
            <person name="Skennerton C.T."/>
            <person name="Barr J.J."/>
            <person name="Slater F.R."/>
            <person name="Bond P.L."/>
            <person name="Tyson G.W."/>
        </authorList>
    </citation>
    <scope>NUCLEOTIDE SEQUENCE [LARGE SCALE GENOMIC DNA]</scope>
    <source>
        <strain evidence="2">SK-01</strain>
    </source>
</reference>
<comment type="caution">
    <text evidence="1">The sequence shown here is derived from an EMBL/GenBank/DDBJ whole genome shotgun (WGS) entry which is preliminary data.</text>
</comment>
<accession>A0A084XX93</accession>
<dbReference type="EMBL" id="JDSS02000032">
    <property type="protein sequence ID" value="KFB67087.1"/>
    <property type="molecule type" value="Genomic_DNA"/>
</dbReference>
<dbReference type="Proteomes" id="UP000019812">
    <property type="component" value="Unassembled WGS sequence"/>
</dbReference>
<gene>
    <name evidence="1" type="ORF">CAPSK01_003450</name>
</gene>